<protein>
    <submittedName>
        <fullName evidence="3">Uncharacterized protein YjdB</fullName>
    </submittedName>
</protein>
<feature type="domain" description="BIG2" evidence="2">
    <location>
        <begin position="135"/>
        <end position="219"/>
    </location>
</feature>
<organism evidence="3 4">
    <name type="scientific">Armatimonas rosea</name>
    <dbReference type="NCBI Taxonomy" id="685828"/>
    <lineage>
        <taxon>Bacteria</taxon>
        <taxon>Bacillati</taxon>
        <taxon>Armatimonadota</taxon>
        <taxon>Armatimonadia</taxon>
        <taxon>Armatimonadales</taxon>
        <taxon>Armatimonadaceae</taxon>
        <taxon>Armatimonas</taxon>
    </lineage>
</organism>
<comment type="caution">
    <text evidence="3">The sequence shown here is derived from an EMBL/GenBank/DDBJ whole genome shotgun (WGS) entry which is preliminary data.</text>
</comment>
<evidence type="ECO:0000313" key="3">
    <source>
        <dbReference type="EMBL" id="MBB6050906.1"/>
    </source>
</evidence>
<evidence type="ECO:0000256" key="1">
    <source>
        <dbReference type="SAM" id="SignalP"/>
    </source>
</evidence>
<feature type="signal peptide" evidence="1">
    <location>
        <begin position="1"/>
        <end position="23"/>
    </location>
</feature>
<name>A0A7W9SQD8_ARMRO</name>
<dbReference type="EMBL" id="JACHGW010000002">
    <property type="protein sequence ID" value="MBB6050906.1"/>
    <property type="molecule type" value="Genomic_DNA"/>
</dbReference>
<reference evidence="3 4" key="1">
    <citation type="submission" date="2020-08" db="EMBL/GenBank/DDBJ databases">
        <title>Genomic Encyclopedia of Type Strains, Phase IV (KMG-IV): sequencing the most valuable type-strain genomes for metagenomic binning, comparative biology and taxonomic classification.</title>
        <authorList>
            <person name="Goeker M."/>
        </authorList>
    </citation>
    <scope>NUCLEOTIDE SEQUENCE [LARGE SCALE GENOMIC DNA]</scope>
    <source>
        <strain evidence="3 4">DSM 23562</strain>
    </source>
</reference>
<proteinExistence type="predicted"/>
<keyword evidence="1" id="KW-0732">Signal</keyword>
<evidence type="ECO:0000259" key="2">
    <source>
        <dbReference type="Pfam" id="PF02368"/>
    </source>
</evidence>
<gene>
    <name evidence="3" type="ORF">HNQ39_002697</name>
</gene>
<dbReference type="RefSeq" id="WP_184196725.1">
    <property type="nucleotide sequence ID" value="NZ_JACHGW010000002.1"/>
</dbReference>
<dbReference type="Gene3D" id="2.60.40.1080">
    <property type="match status" value="1"/>
</dbReference>
<sequence length="234" mass="23607">MHKATVSRRALLTSLSLSLIVLAGCGGSSPVVETGSARFVIAWPEPSRLIPAAAQSIKLTVVGSDTQERLVPRPPTGVNQSVVTFTGLVRGSYNVTATAYPSSDGTGTVQATGSVGVAIFFNQTTTASLTMGTTITQVSLSPATASISSTDTQAVTGSAKDASGSLVLTDPGAWTWTSSDPTLATVTATGNPATVTGVKRGTVTITGTETESGKSATMTLTVLPDKGNASITVK</sequence>
<dbReference type="Proteomes" id="UP000520814">
    <property type="component" value="Unassembled WGS sequence"/>
</dbReference>
<evidence type="ECO:0000313" key="4">
    <source>
        <dbReference type="Proteomes" id="UP000520814"/>
    </source>
</evidence>
<dbReference type="PROSITE" id="PS51257">
    <property type="entry name" value="PROKAR_LIPOPROTEIN"/>
    <property type="match status" value="1"/>
</dbReference>
<dbReference type="Pfam" id="PF02368">
    <property type="entry name" value="Big_2"/>
    <property type="match status" value="1"/>
</dbReference>
<dbReference type="SUPFAM" id="SSF49373">
    <property type="entry name" value="Invasin/intimin cell-adhesion fragments"/>
    <property type="match status" value="1"/>
</dbReference>
<dbReference type="InterPro" id="IPR008964">
    <property type="entry name" value="Invasin/intimin_cell_adhesion"/>
</dbReference>
<keyword evidence="4" id="KW-1185">Reference proteome</keyword>
<feature type="chain" id="PRO_5031212365" evidence="1">
    <location>
        <begin position="24"/>
        <end position="234"/>
    </location>
</feature>
<dbReference type="InterPro" id="IPR003343">
    <property type="entry name" value="Big_2"/>
</dbReference>
<accession>A0A7W9SQD8</accession>
<dbReference type="AlphaFoldDB" id="A0A7W9SQD8"/>